<evidence type="ECO:0000313" key="1">
    <source>
        <dbReference type="EMBL" id="GAG72969.1"/>
    </source>
</evidence>
<proteinExistence type="predicted"/>
<gene>
    <name evidence="1" type="ORF">S01H4_02318</name>
</gene>
<comment type="caution">
    <text evidence="1">The sequence shown here is derived from an EMBL/GenBank/DDBJ whole genome shotgun (WGS) entry which is preliminary data.</text>
</comment>
<dbReference type="AlphaFoldDB" id="X0ZUC3"/>
<dbReference type="EMBL" id="BART01000495">
    <property type="protein sequence ID" value="GAG72969.1"/>
    <property type="molecule type" value="Genomic_DNA"/>
</dbReference>
<sequence>MVIASELLQRYNEIISGPVSSDTCISGECVSMLYETSWVKVMVVRYQVAPDICSIEVEFSFPDCVIEVVFPSPAPAQEQAQKYIESTVDYMKYLTKLKDAGFSLGILSLEGIWSAVIRIKENPDVKLFESLLPP</sequence>
<accession>X0ZUC3</accession>
<reference evidence="1" key="1">
    <citation type="journal article" date="2014" name="Front. Microbiol.">
        <title>High frequency of phylogenetically diverse reductive dehalogenase-homologous genes in deep subseafloor sedimentary metagenomes.</title>
        <authorList>
            <person name="Kawai M."/>
            <person name="Futagami T."/>
            <person name="Toyoda A."/>
            <person name="Takaki Y."/>
            <person name="Nishi S."/>
            <person name="Hori S."/>
            <person name="Arai W."/>
            <person name="Tsubouchi T."/>
            <person name="Morono Y."/>
            <person name="Uchiyama I."/>
            <person name="Ito T."/>
            <person name="Fujiyama A."/>
            <person name="Inagaki F."/>
            <person name="Takami H."/>
        </authorList>
    </citation>
    <scope>NUCLEOTIDE SEQUENCE</scope>
    <source>
        <strain evidence="1">Expedition CK06-06</strain>
    </source>
</reference>
<name>X0ZUC3_9ZZZZ</name>
<organism evidence="1">
    <name type="scientific">marine sediment metagenome</name>
    <dbReference type="NCBI Taxonomy" id="412755"/>
    <lineage>
        <taxon>unclassified sequences</taxon>
        <taxon>metagenomes</taxon>
        <taxon>ecological metagenomes</taxon>
    </lineage>
</organism>
<protein>
    <submittedName>
        <fullName evidence="1">Uncharacterized protein</fullName>
    </submittedName>
</protein>